<dbReference type="InterPro" id="IPR011042">
    <property type="entry name" value="6-blade_b-propeller_TolB-like"/>
</dbReference>
<dbReference type="SUPFAM" id="SSF63829">
    <property type="entry name" value="Calcium-dependent phosphotriesterase"/>
    <property type="match status" value="1"/>
</dbReference>
<organism evidence="6 7">
    <name type="scientific">Hymenobacter crusticola</name>
    <dbReference type="NCBI Taxonomy" id="1770526"/>
    <lineage>
        <taxon>Bacteria</taxon>
        <taxon>Pseudomonadati</taxon>
        <taxon>Bacteroidota</taxon>
        <taxon>Cytophagia</taxon>
        <taxon>Cytophagales</taxon>
        <taxon>Hymenobacteraceae</taxon>
        <taxon>Hymenobacter</taxon>
    </lineage>
</organism>
<accession>A0A243WI31</accession>
<dbReference type="Gene3D" id="2.120.10.30">
    <property type="entry name" value="TolB, C-terminal domain"/>
    <property type="match status" value="1"/>
</dbReference>
<dbReference type="Proteomes" id="UP000194873">
    <property type="component" value="Unassembled WGS sequence"/>
</dbReference>
<evidence type="ECO:0000259" key="5">
    <source>
        <dbReference type="Pfam" id="PF08450"/>
    </source>
</evidence>
<feature type="binding site" evidence="3">
    <location>
        <position position="271"/>
    </location>
    <ligand>
        <name>a divalent metal cation</name>
        <dbReference type="ChEBI" id="CHEBI:60240"/>
    </ligand>
</feature>
<dbReference type="InterPro" id="IPR051262">
    <property type="entry name" value="SMP-30/CGR1_Lactonase"/>
</dbReference>
<evidence type="ECO:0000256" key="2">
    <source>
        <dbReference type="PIRSR" id="PIRSR605511-1"/>
    </source>
</evidence>
<dbReference type="AlphaFoldDB" id="A0A243WI31"/>
<dbReference type="EMBL" id="MTSE01000003">
    <property type="protein sequence ID" value="OUJ74669.1"/>
    <property type="molecule type" value="Genomic_DNA"/>
</dbReference>
<dbReference type="InterPro" id="IPR005511">
    <property type="entry name" value="SMP-30"/>
</dbReference>
<name>A0A243WI31_9BACT</name>
<evidence type="ECO:0000313" key="6">
    <source>
        <dbReference type="EMBL" id="OUJ74669.1"/>
    </source>
</evidence>
<evidence type="ECO:0000256" key="4">
    <source>
        <dbReference type="SAM" id="SignalP"/>
    </source>
</evidence>
<keyword evidence="4" id="KW-0732">Signal</keyword>
<feature type="binding site" evidence="3">
    <location>
        <position position="60"/>
    </location>
    <ligand>
        <name>a divalent metal cation</name>
        <dbReference type="ChEBI" id="CHEBI:60240"/>
    </ligand>
</feature>
<proteinExistence type="predicted"/>
<keyword evidence="7" id="KW-1185">Reference proteome</keyword>
<dbReference type="PANTHER" id="PTHR47572">
    <property type="entry name" value="LIPOPROTEIN-RELATED"/>
    <property type="match status" value="1"/>
</dbReference>
<feature type="domain" description="SMP-30/Gluconolactonase/LRE-like region" evidence="5">
    <location>
        <begin position="60"/>
        <end position="324"/>
    </location>
</feature>
<keyword evidence="1" id="KW-0378">Hydrolase</keyword>
<dbReference type="GO" id="GO:0046872">
    <property type="term" value="F:metal ion binding"/>
    <property type="evidence" value="ECO:0007669"/>
    <property type="project" value="UniProtKB-KW"/>
</dbReference>
<evidence type="ECO:0000256" key="1">
    <source>
        <dbReference type="ARBA" id="ARBA00022801"/>
    </source>
</evidence>
<keyword evidence="3" id="KW-0862">Zinc</keyword>
<reference evidence="6 7" key="1">
    <citation type="submission" date="2017-01" db="EMBL/GenBank/DDBJ databases">
        <title>A new Hymenobacter.</title>
        <authorList>
            <person name="Liang Y."/>
            <person name="Feng F."/>
        </authorList>
    </citation>
    <scope>NUCLEOTIDE SEQUENCE [LARGE SCALE GENOMIC DNA]</scope>
    <source>
        <strain evidence="6">MIMBbqt21</strain>
    </source>
</reference>
<evidence type="ECO:0000256" key="3">
    <source>
        <dbReference type="PIRSR" id="PIRSR605511-2"/>
    </source>
</evidence>
<feature type="chain" id="PRO_5013190461" evidence="4">
    <location>
        <begin position="22"/>
        <end position="342"/>
    </location>
</feature>
<dbReference type="GO" id="GO:0016787">
    <property type="term" value="F:hydrolase activity"/>
    <property type="evidence" value="ECO:0007669"/>
    <property type="project" value="UniProtKB-KW"/>
</dbReference>
<dbReference type="OrthoDB" id="241638at2"/>
<keyword evidence="3" id="KW-0479">Metal-binding</keyword>
<feature type="binding site" evidence="3">
    <location>
        <position position="215"/>
    </location>
    <ligand>
        <name>a divalent metal cation</name>
        <dbReference type="ChEBI" id="CHEBI:60240"/>
    </ligand>
</feature>
<dbReference type="Pfam" id="PF08450">
    <property type="entry name" value="SGL"/>
    <property type="match status" value="1"/>
</dbReference>
<dbReference type="PRINTS" id="PR01790">
    <property type="entry name" value="SMP30FAMILY"/>
</dbReference>
<feature type="signal peptide" evidence="4">
    <location>
        <begin position="1"/>
        <end position="21"/>
    </location>
</feature>
<dbReference type="PANTHER" id="PTHR47572:SF4">
    <property type="entry name" value="LACTONASE DRP35"/>
    <property type="match status" value="1"/>
</dbReference>
<dbReference type="InterPro" id="IPR013658">
    <property type="entry name" value="SGL"/>
</dbReference>
<protein>
    <submittedName>
        <fullName evidence="6">Gluconolactonase</fullName>
    </submittedName>
</protein>
<comment type="caution">
    <text evidence="6">The sequence shown here is derived from an EMBL/GenBank/DDBJ whole genome shotgun (WGS) entry which is preliminary data.</text>
</comment>
<feature type="binding site" evidence="3">
    <location>
        <position position="183"/>
    </location>
    <ligand>
        <name>substrate</name>
    </ligand>
</feature>
<dbReference type="RefSeq" id="WP_086593471.1">
    <property type="nucleotide sequence ID" value="NZ_MTSE01000003.1"/>
</dbReference>
<gene>
    <name evidence="6" type="ORF">BXP70_07850</name>
</gene>
<sequence>MRVIALFISFLLCVVAGPGYAQTASFTTTGRVVRQAPALDQVLAPDAKIEVVAAGFDHIEGPVWVSDSSMLLFSDTKEQTIYRWSAKNGLSKFLEQNGYTGRMPYSKEPGSNGLALDGRGNLLICEHGDRRVASLPLAGKSGKRTLSDNYQGKRYNSPNDVLAHPTTAHIYFTDPPFGLPKQDKDPLREISVSGVYRLAPDGKVTQEITELSKANGLAFTSDGRTLYVSNADSLRPVIMAYDVRSNGKLGAGRVFFDMSTLPKVRFKEVPDGLKVDRQGNVWAAGVGGVVVLSPQGQHLGTIDTGEVVANCAWGDDGHTLYLASGSWLCRIKTLTQGVMRTP</sequence>
<comment type="cofactor">
    <cofactor evidence="3">
        <name>Zn(2+)</name>
        <dbReference type="ChEBI" id="CHEBI:29105"/>
    </cofactor>
    <text evidence="3">Binds 1 divalent metal cation per subunit.</text>
</comment>
<feature type="binding site" evidence="3">
    <location>
        <position position="159"/>
    </location>
    <ligand>
        <name>substrate</name>
    </ligand>
</feature>
<evidence type="ECO:0000313" key="7">
    <source>
        <dbReference type="Proteomes" id="UP000194873"/>
    </source>
</evidence>
<feature type="active site" description="Proton donor/acceptor" evidence="2">
    <location>
        <position position="271"/>
    </location>
</feature>